<dbReference type="SUPFAM" id="SSF55804">
    <property type="entry name" value="Phoshotransferase/anion transport protein"/>
    <property type="match status" value="1"/>
</dbReference>
<gene>
    <name evidence="2" type="ORF">JOF47_002327</name>
</gene>
<protein>
    <submittedName>
        <fullName evidence="2">PTS system fructose-specific IIA component</fullName>
    </submittedName>
</protein>
<organism evidence="2 3">
    <name type="scientific">Paeniglutamicibacter kerguelensis</name>
    <dbReference type="NCBI Taxonomy" id="254788"/>
    <lineage>
        <taxon>Bacteria</taxon>
        <taxon>Bacillati</taxon>
        <taxon>Actinomycetota</taxon>
        <taxon>Actinomycetes</taxon>
        <taxon>Micrococcales</taxon>
        <taxon>Micrococcaceae</taxon>
        <taxon>Paeniglutamicibacter</taxon>
    </lineage>
</organism>
<evidence type="ECO:0000313" key="2">
    <source>
        <dbReference type="EMBL" id="MBP2386816.1"/>
    </source>
</evidence>
<dbReference type="PROSITE" id="PS51094">
    <property type="entry name" value="PTS_EIIA_TYPE_2"/>
    <property type="match status" value="1"/>
</dbReference>
<dbReference type="RefSeq" id="WP_209998166.1">
    <property type="nucleotide sequence ID" value="NZ_BAAAJY010000010.1"/>
</dbReference>
<dbReference type="PANTHER" id="PTHR47738">
    <property type="entry name" value="PTS SYSTEM FRUCTOSE-LIKE EIIA COMPONENT-RELATED"/>
    <property type="match status" value="1"/>
</dbReference>
<dbReference type="PANTHER" id="PTHR47738:SF2">
    <property type="entry name" value="PTS SYSTEM FRUCTOSE-LIKE EIIA COMPONENT"/>
    <property type="match status" value="1"/>
</dbReference>
<feature type="domain" description="PTS EIIA type-2" evidence="1">
    <location>
        <begin position="15"/>
        <end position="160"/>
    </location>
</feature>
<dbReference type="InterPro" id="IPR002178">
    <property type="entry name" value="PTS_EIIA_type-2_dom"/>
</dbReference>
<dbReference type="Gene3D" id="3.40.930.10">
    <property type="entry name" value="Mannitol-specific EII, Chain A"/>
    <property type="match status" value="1"/>
</dbReference>
<proteinExistence type="predicted"/>
<dbReference type="EMBL" id="JAGIOF010000001">
    <property type="protein sequence ID" value="MBP2386816.1"/>
    <property type="molecule type" value="Genomic_DNA"/>
</dbReference>
<dbReference type="Pfam" id="PF00359">
    <property type="entry name" value="PTS_EIIA_2"/>
    <property type="match status" value="1"/>
</dbReference>
<evidence type="ECO:0000313" key="3">
    <source>
        <dbReference type="Proteomes" id="UP001296993"/>
    </source>
</evidence>
<comment type="caution">
    <text evidence="2">The sequence shown here is derived from an EMBL/GenBank/DDBJ whole genome shotgun (WGS) entry which is preliminary data.</text>
</comment>
<keyword evidence="3" id="KW-1185">Reference proteome</keyword>
<dbReference type="CDD" id="cd00211">
    <property type="entry name" value="PTS_IIA_fru"/>
    <property type="match status" value="1"/>
</dbReference>
<name>A0ABS4XET2_9MICC</name>
<reference evidence="2 3" key="1">
    <citation type="submission" date="2021-03" db="EMBL/GenBank/DDBJ databases">
        <title>Sequencing the genomes of 1000 actinobacteria strains.</title>
        <authorList>
            <person name="Klenk H.-P."/>
        </authorList>
    </citation>
    <scope>NUCLEOTIDE SEQUENCE [LARGE SCALE GENOMIC DNA]</scope>
    <source>
        <strain evidence="2 3">DSM 15797</strain>
    </source>
</reference>
<evidence type="ECO:0000259" key="1">
    <source>
        <dbReference type="PROSITE" id="PS51094"/>
    </source>
</evidence>
<dbReference type="InterPro" id="IPR016152">
    <property type="entry name" value="PTrfase/Anion_transptr"/>
</dbReference>
<dbReference type="InterPro" id="IPR051541">
    <property type="entry name" value="PTS_SugarTrans_NitroReg"/>
</dbReference>
<accession>A0ABS4XET2</accession>
<sequence length="166" mass="17158">MPTPQPQHPAPEAQPVTTADLVVLEMDAPGREAAVAALGTRLFEAGRIGDLDGFLAEVDRREHQLATGLPGGIGIAHARTAHAADTSIAVGVVAFGKGIDFGALDGAAHVVLLLATPASSYSAHLNMLAALARSLSKDSFRTSLRRANDAEVIAELVNSTIDFSTV</sequence>
<dbReference type="Proteomes" id="UP001296993">
    <property type="component" value="Unassembled WGS sequence"/>
</dbReference>